<proteinExistence type="predicted"/>
<dbReference type="Gene3D" id="3.40.50.300">
    <property type="entry name" value="P-loop containing nucleotide triphosphate hydrolases"/>
    <property type="match status" value="1"/>
</dbReference>
<organism evidence="1">
    <name type="scientific">viral metagenome</name>
    <dbReference type="NCBI Taxonomy" id="1070528"/>
    <lineage>
        <taxon>unclassified sequences</taxon>
        <taxon>metagenomes</taxon>
        <taxon>organismal metagenomes</taxon>
    </lineage>
</organism>
<reference evidence="1" key="1">
    <citation type="journal article" date="2020" name="Nature">
        <title>Giant virus diversity and host interactions through global metagenomics.</title>
        <authorList>
            <person name="Schulz F."/>
            <person name="Roux S."/>
            <person name="Paez-Espino D."/>
            <person name="Jungbluth S."/>
            <person name="Walsh D.A."/>
            <person name="Denef V.J."/>
            <person name="McMahon K.D."/>
            <person name="Konstantinidis K.T."/>
            <person name="Eloe-Fadrosh E.A."/>
            <person name="Kyrpides N.C."/>
            <person name="Woyke T."/>
        </authorList>
    </citation>
    <scope>NUCLEOTIDE SEQUENCE</scope>
    <source>
        <strain evidence="1">GVMAG-S-1029409-49</strain>
    </source>
</reference>
<dbReference type="InterPro" id="IPR027417">
    <property type="entry name" value="P-loop_NTPase"/>
</dbReference>
<protein>
    <submittedName>
        <fullName evidence="1">Uncharacterized protein</fullName>
    </submittedName>
</protein>
<sequence length="152" mass="17063">MQTPTILFVGDAGTGKTTYVFELLGCPMPKEYVPTLGMEASPIIYDDSRYTIMDFAGNPKFGYRDNDESMAGADGVVIFTHNGEGYEDWVRRILARNPNVPFVVVDSEQTAEKIHLGDGRIVYEKNAGFNILCDTINHVPLDERYPKRTRAH</sequence>
<name>A0A6C0M1Z3_9ZZZZ</name>
<dbReference type="EMBL" id="MN740609">
    <property type="protein sequence ID" value="QHU35532.1"/>
    <property type="molecule type" value="Genomic_DNA"/>
</dbReference>
<dbReference type="SUPFAM" id="SSF52540">
    <property type="entry name" value="P-loop containing nucleoside triphosphate hydrolases"/>
    <property type="match status" value="1"/>
</dbReference>
<accession>A0A6C0M1Z3</accession>
<evidence type="ECO:0000313" key="1">
    <source>
        <dbReference type="EMBL" id="QHU35532.1"/>
    </source>
</evidence>
<dbReference type="AlphaFoldDB" id="A0A6C0M1Z3"/>